<organism evidence="1 2">
    <name type="scientific">Saccharopolyspora phatthalungensis</name>
    <dbReference type="NCBI Taxonomy" id="664693"/>
    <lineage>
        <taxon>Bacteria</taxon>
        <taxon>Bacillati</taxon>
        <taxon>Actinomycetota</taxon>
        <taxon>Actinomycetes</taxon>
        <taxon>Pseudonocardiales</taxon>
        <taxon>Pseudonocardiaceae</taxon>
        <taxon>Saccharopolyspora</taxon>
    </lineage>
</organism>
<dbReference type="EMBL" id="JACHIW010000001">
    <property type="protein sequence ID" value="MBB5152507.1"/>
    <property type="molecule type" value="Genomic_DNA"/>
</dbReference>
<gene>
    <name evidence="1" type="ORF">BJ970_000041</name>
</gene>
<sequence>MTAAESRTAERRLTRLDLLLGLIVVVLVLAAVASVSVGAKALPPAAVLDASFHGRTCNPDDLII</sequence>
<name>A0A840PXL8_9PSEU</name>
<keyword evidence="2" id="KW-1185">Reference proteome</keyword>
<accession>A0A840PXL8</accession>
<reference evidence="1 2" key="1">
    <citation type="submission" date="2020-08" db="EMBL/GenBank/DDBJ databases">
        <title>Sequencing the genomes of 1000 actinobacteria strains.</title>
        <authorList>
            <person name="Klenk H.-P."/>
        </authorList>
    </citation>
    <scope>NUCLEOTIDE SEQUENCE [LARGE SCALE GENOMIC DNA]</scope>
    <source>
        <strain evidence="1 2">DSM 45584</strain>
    </source>
</reference>
<dbReference type="RefSeq" id="WP_246470615.1">
    <property type="nucleotide sequence ID" value="NZ_JACHIW010000001.1"/>
</dbReference>
<evidence type="ECO:0000313" key="2">
    <source>
        <dbReference type="Proteomes" id="UP000584374"/>
    </source>
</evidence>
<dbReference type="Proteomes" id="UP000584374">
    <property type="component" value="Unassembled WGS sequence"/>
</dbReference>
<protein>
    <submittedName>
        <fullName evidence="1">Uncharacterized protein</fullName>
    </submittedName>
</protein>
<dbReference type="AlphaFoldDB" id="A0A840PXL8"/>
<proteinExistence type="predicted"/>
<comment type="caution">
    <text evidence="1">The sequence shown here is derived from an EMBL/GenBank/DDBJ whole genome shotgun (WGS) entry which is preliminary data.</text>
</comment>
<evidence type="ECO:0000313" key="1">
    <source>
        <dbReference type="EMBL" id="MBB5152507.1"/>
    </source>
</evidence>